<evidence type="ECO:0000256" key="4">
    <source>
        <dbReference type="ARBA" id="ARBA00023136"/>
    </source>
</evidence>
<evidence type="ECO:0000259" key="6">
    <source>
        <dbReference type="Pfam" id="PF04893"/>
    </source>
</evidence>
<evidence type="ECO:0000256" key="3">
    <source>
        <dbReference type="ARBA" id="ARBA00022989"/>
    </source>
</evidence>
<keyword evidence="8" id="KW-1185">Reference proteome</keyword>
<feature type="domain" description="Yip1" evidence="6">
    <location>
        <begin position="26"/>
        <end position="238"/>
    </location>
</feature>
<protein>
    <submittedName>
        <fullName evidence="7">YIP1 family protein</fullName>
    </submittedName>
</protein>
<evidence type="ECO:0000256" key="2">
    <source>
        <dbReference type="ARBA" id="ARBA00022692"/>
    </source>
</evidence>
<organism evidence="7 8">
    <name type="scientific">[Empedobacter] haloabium</name>
    <dbReference type="NCBI Taxonomy" id="592317"/>
    <lineage>
        <taxon>Bacteria</taxon>
        <taxon>Pseudomonadati</taxon>
        <taxon>Pseudomonadota</taxon>
        <taxon>Betaproteobacteria</taxon>
        <taxon>Burkholderiales</taxon>
        <taxon>Oxalobacteraceae</taxon>
        <taxon>Telluria group</taxon>
        <taxon>Telluria group incertae sedis</taxon>
    </lineage>
</organism>
<keyword evidence="4 5" id="KW-0472">Membrane</keyword>
<comment type="subcellular location">
    <subcellularLocation>
        <location evidence="1">Membrane</location>
        <topology evidence="1">Multi-pass membrane protein</topology>
    </subcellularLocation>
</comment>
<feature type="transmembrane region" description="Helical" evidence="5">
    <location>
        <begin position="187"/>
        <end position="209"/>
    </location>
</feature>
<feature type="transmembrane region" description="Helical" evidence="5">
    <location>
        <begin position="106"/>
        <end position="126"/>
    </location>
</feature>
<accession>A0ABZ1UJ23</accession>
<gene>
    <name evidence="7" type="ORF">E7V67_024020</name>
</gene>
<evidence type="ECO:0000256" key="1">
    <source>
        <dbReference type="ARBA" id="ARBA00004141"/>
    </source>
</evidence>
<reference evidence="7 8" key="1">
    <citation type="journal article" date="2019" name="Int. J. Syst. Evol. Microbiol.">
        <title>The Draft Whole-Genome Sequence of the Antibiotic Producer Empedobacter haloabium ATCC 31962 Provides Indications for Its Taxonomic Reclassification.</title>
        <authorList>
            <person name="Miess H."/>
            <person name="Arlt P."/>
            <person name="Apel A.K."/>
            <person name="Weber T."/>
            <person name="Nieselt K."/>
            <person name="Hanssen F."/>
            <person name="Czemmel S."/>
            <person name="Nahnsen S."/>
            <person name="Gross H."/>
        </authorList>
    </citation>
    <scope>NUCLEOTIDE SEQUENCE [LARGE SCALE GENOMIC DNA]</scope>
    <source>
        <strain evidence="7 8">ATCC 31962</strain>
    </source>
</reference>
<name>A0ABZ1UJ23_9BURK</name>
<evidence type="ECO:0000256" key="5">
    <source>
        <dbReference type="SAM" id="Phobius"/>
    </source>
</evidence>
<dbReference type="InterPro" id="IPR006977">
    <property type="entry name" value="Yip1_dom"/>
</dbReference>
<dbReference type="EMBL" id="CP136508">
    <property type="protein sequence ID" value="WUR12725.1"/>
    <property type="molecule type" value="Genomic_DNA"/>
</dbReference>
<proteinExistence type="predicted"/>
<sequence>MTISQTGTPVPLTPERPSFNTLFSQAITQPRQLFASLDSHPVWLAPLLLLALSTAAVSAWYYSVVDFEWLKEQALLSISDVNLRESARLSIRREAMLTSTLIHDLVLLPLGWLLMALYLFGVSRLLAFQRSFRQWFSLVVWSNMPHFILLASGAVQLLLNTDGHISNAQLHPLSLNQLVLRLQSGPWMGLAEAIDVGLVWSIALLALGVHDWTRRGWASALAIALLPPLLVYGGWALLLAQGITQ</sequence>
<keyword evidence="3 5" id="KW-1133">Transmembrane helix</keyword>
<dbReference type="Pfam" id="PF04893">
    <property type="entry name" value="Yip1"/>
    <property type="match status" value="1"/>
</dbReference>
<evidence type="ECO:0000313" key="7">
    <source>
        <dbReference type="EMBL" id="WUR12725.1"/>
    </source>
</evidence>
<feature type="transmembrane region" description="Helical" evidence="5">
    <location>
        <begin position="41"/>
        <end position="62"/>
    </location>
</feature>
<evidence type="ECO:0000313" key="8">
    <source>
        <dbReference type="Proteomes" id="UP000321323"/>
    </source>
</evidence>
<keyword evidence="2 5" id="KW-0812">Transmembrane</keyword>
<feature type="transmembrane region" description="Helical" evidence="5">
    <location>
        <begin position="221"/>
        <end position="243"/>
    </location>
</feature>
<feature type="transmembrane region" description="Helical" evidence="5">
    <location>
        <begin position="138"/>
        <end position="159"/>
    </location>
</feature>
<dbReference type="Proteomes" id="UP000321323">
    <property type="component" value="Chromosome"/>
</dbReference>